<evidence type="ECO:0000313" key="4">
    <source>
        <dbReference type="Proteomes" id="UP001501509"/>
    </source>
</evidence>
<organism evidence="3 4">
    <name type="scientific">Actinomadura fulvescens</name>
    <dbReference type="NCBI Taxonomy" id="46160"/>
    <lineage>
        <taxon>Bacteria</taxon>
        <taxon>Bacillati</taxon>
        <taxon>Actinomycetota</taxon>
        <taxon>Actinomycetes</taxon>
        <taxon>Streptosporangiales</taxon>
        <taxon>Thermomonosporaceae</taxon>
        <taxon>Actinomadura</taxon>
    </lineage>
</organism>
<name>A0ABN3PWL1_9ACTN</name>
<evidence type="ECO:0008006" key="5">
    <source>
        <dbReference type="Google" id="ProtNLM"/>
    </source>
</evidence>
<evidence type="ECO:0000256" key="1">
    <source>
        <dbReference type="SAM" id="MobiDB-lite"/>
    </source>
</evidence>
<evidence type="ECO:0000256" key="2">
    <source>
        <dbReference type="SAM" id="Phobius"/>
    </source>
</evidence>
<dbReference type="EMBL" id="BAAATD010000005">
    <property type="protein sequence ID" value="GAA2604991.1"/>
    <property type="molecule type" value="Genomic_DNA"/>
</dbReference>
<gene>
    <name evidence="3" type="ORF">GCM10010411_43920</name>
</gene>
<keyword evidence="2" id="KW-0472">Membrane</keyword>
<accession>A0ABN3PWL1</accession>
<comment type="caution">
    <text evidence="3">The sequence shown here is derived from an EMBL/GenBank/DDBJ whole genome shotgun (WGS) entry which is preliminary data.</text>
</comment>
<dbReference type="RefSeq" id="WP_344543576.1">
    <property type="nucleotide sequence ID" value="NZ_BAAATD010000005.1"/>
</dbReference>
<feature type="compositionally biased region" description="Polar residues" evidence="1">
    <location>
        <begin position="242"/>
        <end position="258"/>
    </location>
</feature>
<keyword evidence="2" id="KW-1133">Transmembrane helix</keyword>
<reference evidence="3 4" key="1">
    <citation type="journal article" date="2019" name="Int. J. Syst. Evol. Microbiol.">
        <title>The Global Catalogue of Microorganisms (GCM) 10K type strain sequencing project: providing services to taxonomists for standard genome sequencing and annotation.</title>
        <authorList>
            <consortium name="The Broad Institute Genomics Platform"/>
            <consortium name="The Broad Institute Genome Sequencing Center for Infectious Disease"/>
            <person name="Wu L."/>
            <person name="Ma J."/>
        </authorList>
    </citation>
    <scope>NUCLEOTIDE SEQUENCE [LARGE SCALE GENOMIC DNA]</scope>
    <source>
        <strain evidence="3 4">JCM 6833</strain>
    </source>
</reference>
<feature type="region of interest" description="Disordered" evidence="1">
    <location>
        <begin position="157"/>
        <end position="193"/>
    </location>
</feature>
<feature type="region of interest" description="Disordered" evidence="1">
    <location>
        <begin position="229"/>
        <end position="275"/>
    </location>
</feature>
<keyword evidence="2" id="KW-0812">Transmembrane</keyword>
<feature type="compositionally biased region" description="Low complexity" evidence="1">
    <location>
        <begin position="174"/>
        <end position="193"/>
    </location>
</feature>
<feature type="transmembrane region" description="Helical" evidence="2">
    <location>
        <begin position="203"/>
        <end position="225"/>
    </location>
</feature>
<proteinExistence type="predicted"/>
<sequence>MDTSLRRLTVPGILVLAFLVLTGLVRTPARAAEPDWNMVAESINEAGYYVDSSAKYFKADAQLDALRGAQDRSTPVFIAVLPAGVKPATAIAKLQSAMGRKGTYVVLAGTSLQASSTALPRATVLGAYRQAVGGNKGKPDRALVAFIRQLDEKKVGSQVSGRSASKNQLNGKKGAAVPQQGAPLPAPAASPAKAAEKSEGTPVLLFVVIGLVVVAAAGGTTLVVLRRRKTAGSSKPAIPGASVNTAAGTPNAPGGSNTPGASGSRRDSGPGGPTA</sequence>
<evidence type="ECO:0000313" key="3">
    <source>
        <dbReference type="EMBL" id="GAA2604991.1"/>
    </source>
</evidence>
<dbReference type="Proteomes" id="UP001501509">
    <property type="component" value="Unassembled WGS sequence"/>
</dbReference>
<protein>
    <recommendedName>
        <fullName evidence="5">TPM domain-containing protein</fullName>
    </recommendedName>
</protein>
<keyword evidence="4" id="KW-1185">Reference proteome</keyword>
<feature type="compositionally biased region" description="Polar residues" evidence="1">
    <location>
        <begin position="157"/>
        <end position="170"/>
    </location>
</feature>